<accession>A0A380GYU6</accession>
<evidence type="ECO:0000313" key="2">
    <source>
        <dbReference type="Proteomes" id="UP000254100"/>
    </source>
</evidence>
<dbReference type="AlphaFoldDB" id="A0A380GYU6"/>
<proteinExistence type="predicted"/>
<dbReference type="EMBL" id="UHDT01000001">
    <property type="protein sequence ID" value="SUM58368.1"/>
    <property type="molecule type" value="Genomic_DNA"/>
</dbReference>
<organism evidence="1 2">
    <name type="scientific">Staphylococcus microti</name>
    <dbReference type="NCBI Taxonomy" id="569857"/>
    <lineage>
        <taxon>Bacteria</taxon>
        <taxon>Bacillati</taxon>
        <taxon>Bacillota</taxon>
        <taxon>Bacilli</taxon>
        <taxon>Bacillales</taxon>
        <taxon>Staphylococcaceae</taxon>
        <taxon>Staphylococcus</taxon>
    </lineage>
</organism>
<evidence type="ECO:0008006" key="3">
    <source>
        <dbReference type="Google" id="ProtNLM"/>
    </source>
</evidence>
<dbReference type="Proteomes" id="UP000254100">
    <property type="component" value="Unassembled WGS sequence"/>
</dbReference>
<evidence type="ECO:0000313" key="1">
    <source>
        <dbReference type="EMBL" id="SUM58368.1"/>
    </source>
</evidence>
<reference evidence="1 2" key="1">
    <citation type="submission" date="2018-06" db="EMBL/GenBank/DDBJ databases">
        <authorList>
            <consortium name="Pathogen Informatics"/>
            <person name="Doyle S."/>
        </authorList>
    </citation>
    <scope>NUCLEOTIDE SEQUENCE [LARGE SCALE GENOMIC DNA]</scope>
    <source>
        <strain evidence="1 2">NCTC13832</strain>
    </source>
</reference>
<gene>
    <name evidence="1" type="ORF">NCTC13832_02116</name>
</gene>
<protein>
    <recommendedName>
        <fullName evidence="3">Rho termination factor N-terminal domain-containing protein</fullName>
    </recommendedName>
</protein>
<name>A0A380GYU6_9STAP</name>
<sequence length="383" mass="44565">MGENMDRDNDFLSGLLEGLTDEERAEFEQALMGQGIFPEQPNSIVELMSEYTVDDIKALCKSHGIKGYSGMKKGEMLVHFITELVTDTYIKEEVGKMSNDQRLAFVLAHHYSTDLLPLISAVTFPDCYLVFNTDEEDGLFALEIPAEVAERVAKYIEQEDADLQALIQKYRVFEAATNLYGLYSYTQLQKVFKTYLDEENTLMDIQRFVKRCERVAPENVNYRLVNGAIISLGLQLEEDELAHFLKDAHYYMPETVEDMLYFERNVFNLPDEDMIDFLSWLDRSVIKDNNYNATPDQLNIELLTMMKHAISYDMVADVLLSMVNDGILRKRVTATHQNKVKPVYMKMRNWIFHGHTFDEYMQILDKEYKYDSSKIIDINDHRE</sequence>